<keyword evidence="9" id="KW-1185">Reference proteome</keyword>
<gene>
    <name evidence="8" type="ORF">CSOL1703_00002260</name>
</gene>
<dbReference type="EC" id="5.2.1.8" evidence="2 6"/>
<dbReference type="InterPro" id="IPR050689">
    <property type="entry name" value="FKBP-type_PPIase"/>
</dbReference>
<keyword evidence="3 6" id="KW-0697">Rotamase</keyword>
<evidence type="ECO:0000256" key="2">
    <source>
        <dbReference type="ARBA" id="ARBA00013194"/>
    </source>
</evidence>
<dbReference type="PROSITE" id="PS50059">
    <property type="entry name" value="FKBP_PPIASE"/>
    <property type="match status" value="1"/>
</dbReference>
<comment type="similarity">
    <text evidence="5">Belongs to the FKBP-type PPIase family. FKBP1 subfamily.</text>
</comment>
<dbReference type="Proteomes" id="UP000775872">
    <property type="component" value="Unassembled WGS sequence"/>
</dbReference>
<dbReference type="OrthoDB" id="1902587at2759"/>
<dbReference type="GO" id="GO:0005737">
    <property type="term" value="C:cytoplasm"/>
    <property type="evidence" value="ECO:0007669"/>
    <property type="project" value="TreeGrafter"/>
</dbReference>
<dbReference type="InterPro" id="IPR001179">
    <property type="entry name" value="PPIase_FKBP_dom"/>
</dbReference>
<dbReference type="SUPFAM" id="SSF54534">
    <property type="entry name" value="FKBP-like"/>
    <property type="match status" value="1"/>
</dbReference>
<protein>
    <recommendedName>
        <fullName evidence="2 6">peptidylprolyl isomerase</fullName>
        <ecNumber evidence="2 6">5.2.1.8</ecNumber>
    </recommendedName>
</protein>
<evidence type="ECO:0000256" key="3">
    <source>
        <dbReference type="ARBA" id="ARBA00023110"/>
    </source>
</evidence>
<evidence type="ECO:0000259" key="7">
    <source>
        <dbReference type="PROSITE" id="PS50059"/>
    </source>
</evidence>
<feature type="domain" description="PPIase FKBP-type" evidence="7">
    <location>
        <begin position="33"/>
        <end position="108"/>
    </location>
</feature>
<evidence type="ECO:0000313" key="9">
    <source>
        <dbReference type="Proteomes" id="UP000775872"/>
    </source>
</evidence>
<organism evidence="8 9">
    <name type="scientific">Clonostachys solani</name>
    <dbReference type="NCBI Taxonomy" id="160281"/>
    <lineage>
        <taxon>Eukaryota</taxon>
        <taxon>Fungi</taxon>
        <taxon>Dikarya</taxon>
        <taxon>Ascomycota</taxon>
        <taxon>Pezizomycotina</taxon>
        <taxon>Sordariomycetes</taxon>
        <taxon>Hypocreomycetidae</taxon>
        <taxon>Hypocreales</taxon>
        <taxon>Bionectriaceae</taxon>
        <taxon>Clonostachys</taxon>
    </lineage>
</organism>
<comment type="catalytic activity">
    <reaction evidence="1 6">
        <text>[protein]-peptidylproline (omega=180) = [protein]-peptidylproline (omega=0)</text>
        <dbReference type="Rhea" id="RHEA:16237"/>
        <dbReference type="Rhea" id="RHEA-COMP:10747"/>
        <dbReference type="Rhea" id="RHEA-COMP:10748"/>
        <dbReference type="ChEBI" id="CHEBI:83833"/>
        <dbReference type="ChEBI" id="CHEBI:83834"/>
        <dbReference type="EC" id="5.2.1.8"/>
    </reaction>
</comment>
<proteinExistence type="inferred from homology"/>
<evidence type="ECO:0000256" key="4">
    <source>
        <dbReference type="ARBA" id="ARBA00023235"/>
    </source>
</evidence>
<evidence type="ECO:0000256" key="1">
    <source>
        <dbReference type="ARBA" id="ARBA00000971"/>
    </source>
</evidence>
<dbReference type="InterPro" id="IPR046357">
    <property type="entry name" value="PPIase_dom_sf"/>
</dbReference>
<dbReference type="EMBL" id="CABFOC020000035">
    <property type="protein sequence ID" value="CAH0050290.1"/>
    <property type="molecule type" value="Genomic_DNA"/>
</dbReference>
<dbReference type="AlphaFoldDB" id="A0A9P0EK42"/>
<dbReference type="PANTHER" id="PTHR10516:SF443">
    <property type="entry name" value="FK506-BINDING PROTEIN 59-RELATED"/>
    <property type="match status" value="1"/>
</dbReference>
<accession>A0A9P0EK42</accession>
<dbReference type="PANTHER" id="PTHR10516">
    <property type="entry name" value="PEPTIDYL-PROLYL CIS-TRANS ISOMERASE"/>
    <property type="match status" value="1"/>
</dbReference>
<sequence length="108" mass="11812">MFRFSKAFLQKSAKMGVVKTVIEAGTGAQPTKGQTVAIQYTGWLKDTTKKDNKGKQFDSSVGRGDGNFLTRIGVGQVIRGWDEEVVNMKVGEKATLDISSEVELKNVQ</sequence>
<dbReference type="Pfam" id="PF00254">
    <property type="entry name" value="FKBP_C"/>
    <property type="match status" value="1"/>
</dbReference>
<evidence type="ECO:0000256" key="5">
    <source>
        <dbReference type="ARBA" id="ARBA00038106"/>
    </source>
</evidence>
<comment type="caution">
    <text evidence="8">The sequence shown here is derived from an EMBL/GenBank/DDBJ whole genome shotgun (WGS) entry which is preliminary data.</text>
</comment>
<reference evidence="8" key="1">
    <citation type="submission" date="2021-10" db="EMBL/GenBank/DDBJ databases">
        <authorList>
            <person name="Piombo E."/>
        </authorList>
    </citation>
    <scope>NUCLEOTIDE SEQUENCE</scope>
</reference>
<dbReference type="Gene3D" id="3.10.50.40">
    <property type="match status" value="1"/>
</dbReference>
<keyword evidence="4 6" id="KW-0413">Isomerase</keyword>
<name>A0A9P0EK42_9HYPO</name>
<evidence type="ECO:0000313" key="8">
    <source>
        <dbReference type="EMBL" id="CAH0050290.1"/>
    </source>
</evidence>
<evidence type="ECO:0000256" key="6">
    <source>
        <dbReference type="PROSITE-ProRule" id="PRU00277"/>
    </source>
</evidence>
<dbReference type="GO" id="GO:0003755">
    <property type="term" value="F:peptidyl-prolyl cis-trans isomerase activity"/>
    <property type="evidence" value="ECO:0007669"/>
    <property type="project" value="UniProtKB-KW"/>
</dbReference>